<dbReference type="Proteomes" id="UP000050465">
    <property type="component" value="Unassembled WGS sequence"/>
</dbReference>
<feature type="region of interest" description="Disordered" evidence="1">
    <location>
        <begin position="111"/>
        <end position="176"/>
    </location>
</feature>
<feature type="transmembrane region" description="Helical" evidence="2">
    <location>
        <begin position="194"/>
        <end position="212"/>
    </location>
</feature>
<protein>
    <submittedName>
        <fullName evidence="3">Uncharacterized protein</fullName>
    </submittedName>
</protein>
<feature type="transmembrane region" description="Helical" evidence="2">
    <location>
        <begin position="301"/>
        <end position="322"/>
    </location>
</feature>
<feature type="compositionally biased region" description="Basic residues" evidence="1">
    <location>
        <begin position="146"/>
        <end position="168"/>
    </location>
</feature>
<organism evidence="3 4">
    <name type="scientific">Phormidesmis priestleyi Ana</name>
    <dbReference type="NCBI Taxonomy" id="1666911"/>
    <lineage>
        <taxon>Bacteria</taxon>
        <taxon>Bacillati</taxon>
        <taxon>Cyanobacteriota</taxon>
        <taxon>Cyanophyceae</taxon>
        <taxon>Leptolyngbyales</taxon>
        <taxon>Leptolyngbyaceae</taxon>
        <taxon>Phormidesmis</taxon>
    </lineage>
</organism>
<evidence type="ECO:0000256" key="1">
    <source>
        <dbReference type="SAM" id="MobiDB-lite"/>
    </source>
</evidence>
<proteinExistence type="predicted"/>
<keyword evidence="2" id="KW-0472">Membrane</keyword>
<dbReference type="AlphaFoldDB" id="A0A0N8KNA3"/>
<reference evidence="3 4" key="1">
    <citation type="submission" date="2015-09" db="EMBL/GenBank/DDBJ databases">
        <title>Identification and resolution of microdiversity through metagenomic sequencing of parallel consortia.</title>
        <authorList>
            <person name="Nelson W.C."/>
            <person name="Romine M.F."/>
            <person name="Lindemann S.R."/>
        </authorList>
    </citation>
    <scope>NUCLEOTIDE SEQUENCE [LARGE SCALE GENOMIC DNA]</scope>
    <source>
        <strain evidence="3">Ana</strain>
    </source>
</reference>
<feature type="compositionally biased region" description="Low complexity" evidence="1">
    <location>
        <begin position="52"/>
        <end position="66"/>
    </location>
</feature>
<feature type="compositionally biased region" description="Basic and acidic residues" evidence="1">
    <location>
        <begin position="67"/>
        <end position="77"/>
    </location>
</feature>
<comment type="caution">
    <text evidence="3">The sequence shown here is derived from an EMBL/GenBank/DDBJ whole genome shotgun (WGS) entry which is preliminary data.</text>
</comment>
<dbReference type="PATRIC" id="fig|1666911.3.peg.4140"/>
<gene>
    <name evidence="3" type="ORF">HLUCCA11_08765</name>
</gene>
<evidence type="ECO:0000256" key="2">
    <source>
        <dbReference type="SAM" id="Phobius"/>
    </source>
</evidence>
<dbReference type="STRING" id="1666911.HLUCCA11_08765"/>
<keyword evidence="2" id="KW-1133">Transmembrane helix</keyword>
<evidence type="ECO:0000313" key="3">
    <source>
        <dbReference type="EMBL" id="KPQ35978.1"/>
    </source>
</evidence>
<feature type="compositionally biased region" description="Basic and acidic residues" evidence="1">
    <location>
        <begin position="39"/>
        <end position="51"/>
    </location>
</feature>
<feature type="compositionally biased region" description="Polar residues" evidence="1">
    <location>
        <begin position="118"/>
        <end position="135"/>
    </location>
</feature>
<feature type="transmembrane region" description="Helical" evidence="2">
    <location>
        <begin position="224"/>
        <end position="250"/>
    </location>
</feature>
<feature type="compositionally biased region" description="Basic and acidic residues" evidence="1">
    <location>
        <begin position="84"/>
        <end position="95"/>
    </location>
</feature>
<evidence type="ECO:0000313" key="4">
    <source>
        <dbReference type="Proteomes" id="UP000050465"/>
    </source>
</evidence>
<keyword evidence="2" id="KW-0812">Transmembrane</keyword>
<sequence length="325" mass="35876">MAYDSKTYGQSPFGNAKQPNEQNPEAADSKLGTSGKPEAQGDRTSQRKPPEKSTQTSTTTSPTTKRSTADAEGRDQRAGQFSEKISEKISEKSDRALGSLANRFPSLAGGIKAKLNGPTPSADTLDTATEPVTSRTNRKPTDKPARSTRKSAPKTSTRKSSKNSKSSKSKAEQAEAEAAEQAIERRFWEEDRNAYLSLLYKTSISGLFWAVLRLVRYELSDRAIAILNLVIHPFVIAALAFACTFGLTFWTRHLLNDLARHTQQLHLDAEAPDSKTFRPTLEIVGDSLEYNPRLRKNFARLFNAASILVCSLVSYLITFALFPTR</sequence>
<feature type="region of interest" description="Disordered" evidence="1">
    <location>
        <begin position="1"/>
        <end position="97"/>
    </location>
</feature>
<feature type="compositionally biased region" description="Polar residues" evidence="1">
    <location>
        <begin position="7"/>
        <end position="23"/>
    </location>
</feature>
<dbReference type="EMBL" id="LJZR01000009">
    <property type="protein sequence ID" value="KPQ35978.1"/>
    <property type="molecule type" value="Genomic_DNA"/>
</dbReference>
<name>A0A0N8KNA3_9CYAN</name>
<accession>A0A0N8KNA3</accession>